<evidence type="ECO:0000313" key="2">
    <source>
        <dbReference type="Proteomes" id="UP001642484"/>
    </source>
</evidence>
<reference evidence="1 2" key="1">
    <citation type="submission" date="2024-02" db="EMBL/GenBank/DDBJ databases">
        <authorList>
            <person name="Chen Y."/>
            <person name="Shah S."/>
            <person name="Dougan E. K."/>
            <person name="Thang M."/>
            <person name="Chan C."/>
        </authorList>
    </citation>
    <scope>NUCLEOTIDE SEQUENCE [LARGE SCALE GENOMIC DNA]</scope>
</reference>
<name>A0ABP0II53_9DINO</name>
<accession>A0ABP0II53</accession>
<dbReference type="EMBL" id="CAXAMN010002974">
    <property type="protein sequence ID" value="CAK9002271.1"/>
    <property type="molecule type" value="Genomic_DNA"/>
</dbReference>
<organism evidence="1 2">
    <name type="scientific">Durusdinium trenchii</name>
    <dbReference type="NCBI Taxonomy" id="1381693"/>
    <lineage>
        <taxon>Eukaryota</taxon>
        <taxon>Sar</taxon>
        <taxon>Alveolata</taxon>
        <taxon>Dinophyceae</taxon>
        <taxon>Suessiales</taxon>
        <taxon>Symbiodiniaceae</taxon>
        <taxon>Durusdinium</taxon>
    </lineage>
</organism>
<proteinExistence type="predicted"/>
<keyword evidence="2" id="KW-1185">Reference proteome</keyword>
<evidence type="ECO:0000313" key="1">
    <source>
        <dbReference type="EMBL" id="CAK9002271.1"/>
    </source>
</evidence>
<dbReference type="Proteomes" id="UP001642484">
    <property type="component" value="Unassembled WGS sequence"/>
</dbReference>
<sequence>MVDISYRCQITYQEEKPVSIAADMVEEHQGQKFLKNSATNYAICQLVCGGKLPAKNPSLARSKELQALAQARNDKIQEYFAAPEETQDLFDSEMPKNKCTKKRKAQAMEEPGDKFVVTILLGSTEIPCLVGGQRPAKCDLFVAMEPEPLREIISHLRAGCQIAFAQPSRSYKATKKWHSQEEQQSTKVHHQCKKSSTKPFSEPAMVEKVAAQVKAMMDGSLAINQKVSQVIDLLEAHGLAHRVVLKPSQVLCHPDKRGGTMVSYHDAWTKGKAMLGVGIQVSLLHGSIAIEMSKDEAKRKVQVSKNEQLFHEANGHLAPLSGQERYLSLSSSHTVTFLRAMEHHCVGPAGSQPDVPKNDPVWKCITEGWSWVVVSNEMEDHIPTFPSWVQMAMNSSNSIGRPQTELELATTMATFFQNGMDLKEAITQAKQGDIKCQQSLPAVAHYVQRFAGGPNFPLIHFLGKFGKLFGGTLLLGGDFFHALAHTDFKVSGQVFPMVRMGLWATMLTNPQKSQDGFAKVFTKADIEKLRSHQSIEKTKQAETMLAKAWETYQELVTKNSQMELHYTKCFGKFTVRLLLFLTQKQKVSKEAKSWDSMEDILKAFTEEVQNPPASSSTGPGECSRALPHVYSTTCLPAWPQEALIAMPSLKNTSNVGKTPEVGMPTIFTNCLRRRKWKNPRMPENSLAQQQNV</sequence>
<comment type="caution">
    <text evidence="1">The sequence shown here is derived from an EMBL/GenBank/DDBJ whole genome shotgun (WGS) entry which is preliminary data.</text>
</comment>
<protein>
    <submittedName>
        <fullName evidence="1">Uncharacterized protein</fullName>
    </submittedName>
</protein>
<gene>
    <name evidence="1" type="ORF">CCMP2556_LOCUS6782</name>
</gene>